<reference evidence="5 7" key="2">
    <citation type="submission" date="2020-01" db="EMBL/GenBank/DDBJ databases">
        <title>Complete genome of Aeromonas media MC64.</title>
        <authorList>
            <person name="Cao G."/>
            <person name="Fu J."/>
            <person name="Zhong C."/>
        </authorList>
    </citation>
    <scope>NUCLEOTIDE SEQUENCE [LARGE SCALE GENOMIC DNA]</scope>
    <source>
        <strain evidence="5 7">MC64</strain>
    </source>
</reference>
<evidence type="ECO:0000313" key="7">
    <source>
        <dbReference type="Proteomes" id="UP000463871"/>
    </source>
</evidence>
<dbReference type="InterPro" id="IPR008816">
    <property type="entry name" value="Gly_zipper_2TM_dom"/>
</dbReference>
<sequence length="156" mass="16682">MKAIILIVSSLLGFVTAPAWAAPYERNTARPVDQVVFGQVDTVRNITQRQVLESEHTGWKTLGGAVLGGLLGNQFGGGHGREIATAVGALAGAAAVQHYQSGGSVVENQLVELLIRNEQNGLINVIQDYDPAMVFASGDKVRILYFSDGVRVDKTY</sequence>
<feature type="domain" description="Glycine zipper 2TM" evidence="4">
    <location>
        <begin position="61"/>
        <end position="95"/>
    </location>
</feature>
<gene>
    <name evidence="6" type="ORF">E4188_17540</name>
    <name evidence="5" type="ORF">GWI30_12455</name>
</gene>
<evidence type="ECO:0000259" key="4">
    <source>
        <dbReference type="Pfam" id="PF05433"/>
    </source>
</evidence>
<dbReference type="EMBL" id="CP038448">
    <property type="protein sequence ID" value="QJT40121.1"/>
    <property type="molecule type" value="Genomic_DNA"/>
</dbReference>
<dbReference type="RefSeq" id="WP_043132106.1">
    <property type="nucleotide sequence ID" value="NZ_AP022188.1"/>
</dbReference>
<evidence type="ECO:0000256" key="3">
    <source>
        <dbReference type="SAM" id="SignalP"/>
    </source>
</evidence>
<dbReference type="Proteomes" id="UP000502657">
    <property type="component" value="Chromosome"/>
</dbReference>
<protein>
    <submittedName>
        <fullName evidence="5">Glycine zipper 2TM domain-containing protein</fullName>
    </submittedName>
</protein>
<dbReference type="GO" id="GO:0019867">
    <property type="term" value="C:outer membrane"/>
    <property type="evidence" value="ECO:0007669"/>
    <property type="project" value="InterPro"/>
</dbReference>
<reference evidence="6 8" key="1">
    <citation type="submission" date="2019-03" db="EMBL/GenBank/DDBJ databases">
        <title>Novel transposon Tn6433 accelerates the dissemination of tet(E) in Aeromonas from aerobic biofilm under oxytetracycline stress.</title>
        <authorList>
            <person name="Shi Y."/>
            <person name="Tian Z."/>
            <person name="Zhang Y."/>
            <person name="Zhang H."/>
            <person name="Yang M."/>
        </authorList>
    </citation>
    <scope>NUCLEOTIDE SEQUENCE [LARGE SCALE GENOMIC DNA]</scope>
    <source>
        <strain evidence="6 8">R50-22</strain>
    </source>
</reference>
<evidence type="ECO:0000313" key="6">
    <source>
        <dbReference type="EMBL" id="QJT40121.1"/>
    </source>
</evidence>
<keyword evidence="8" id="KW-1185">Reference proteome</keyword>
<dbReference type="Pfam" id="PF05433">
    <property type="entry name" value="Rick_17kDa_Anti"/>
    <property type="match status" value="1"/>
</dbReference>
<name>A0A6M4ZAJ3_AERME</name>
<organism evidence="5 7">
    <name type="scientific">Aeromonas media</name>
    <dbReference type="NCBI Taxonomy" id="651"/>
    <lineage>
        <taxon>Bacteria</taxon>
        <taxon>Pseudomonadati</taxon>
        <taxon>Pseudomonadota</taxon>
        <taxon>Gammaproteobacteria</taxon>
        <taxon>Aeromonadales</taxon>
        <taxon>Aeromonadaceae</taxon>
        <taxon>Aeromonas</taxon>
    </lineage>
</organism>
<dbReference type="EMBL" id="CP047962">
    <property type="protein sequence ID" value="QHQ51595.1"/>
    <property type="molecule type" value="Genomic_DNA"/>
</dbReference>
<keyword evidence="3" id="KW-0732">Signal</keyword>
<evidence type="ECO:0000313" key="8">
    <source>
        <dbReference type="Proteomes" id="UP000502657"/>
    </source>
</evidence>
<dbReference type="InterPro" id="IPR051407">
    <property type="entry name" value="Bact_OM_lipoprot/Surf_antigen"/>
</dbReference>
<dbReference type="AlphaFoldDB" id="A0A6M4ZAJ3"/>
<proteinExistence type="predicted"/>
<feature type="signal peptide" evidence="3">
    <location>
        <begin position="1"/>
        <end position="21"/>
    </location>
</feature>
<dbReference type="PANTHER" id="PTHR35603:SF2">
    <property type="entry name" value="OUTER MEMBRANE LIPOPROTEIN"/>
    <property type="match status" value="1"/>
</dbReference>
<evidence type="ECO:0000256" key="1">
    <source>
        <dbReference type="ARBA" id="ARBA00004370"/>
    </source>
</evidence>
<keyword evidence="2" id="KW-0472">Membrane</keyword>
<evidence type="ECO:0000256" key="2">
    <source>
        <dbReference type="ARBA" id="ARBA00023136"/>
    </source>
</evidence>
<feature type="chain" id="PRO_5044644658" evidence="3">
    <location>
        <begin position="22"/>
        <end position="156"/>
    </location>
</feature>
<dbReference type="Proteomes" id="UP000463871">
    <property type="component" value="Chromosome"/>
</dbReference>
<evidence type="ECO:0000313" key="5">
    <source>
        <dbReference type="EMBL" id="QHQ51595.1"/>
    </source>
</evidence>
<dbReference type="PANTHER" id="PTHR35603">
    <property type="match status" value="1"/>
</dbReference>
<comment type="subcellular location">
    <subcellularLocation>
        <location evidence="1">Membrane</location>
    </subcellularLocation>
</comment>
<accession>A0A6M4ZAJ3</accession>